<gene>
    <name evidence="3" type="ORF">CY34DRAFT_798166</name>
</gene>
<dbReference type="HOGENOM" id="CLU_013225_2_0_1"/>
<dbReference type="GO" id="GO:0045145">
    <property type="term" value="F:single-stranded DNA 5'-3' DNA exonuclease activity"/>
    <property type="evidence" value="ECO:0007669"/>
    <property type="project" value="InterPro"/>
</dbReference>
<dbReference type="GO" id="GO:0005739">
    <property type="term" value="C:mitochondrion"/>
    <property type="evidence" value="ECO:0007669"/>
    <property type="project" value="TreeGrafter"/>
</dbReference>
<protein>
    <recommendedName>
        <fullName evidence="5">Exonuclease V</fullName>
    </recommendedName>
</protein>
<reference evidence="3 4" key="1">
    <citation type="submission" date="2014-04" db="EMBL/GenBank/DDBJ databases">
        <authorList>
            <consortium name="DOE Joint Genome Institute"/>
            <person name="Kuo A."/>
            <person name="Ruytinx J."/>
            <person name="Rineau F."/>
            <person name="Colpaert J."/>
            <person name="Kohler A."/>
            <person name="Nagy L.G."/>
            <person name="Floudas D."/>
            <person name="Copeland A."/>
            <person name="Barry K.W."/>
            <person name="Cichocki N."/>
            <person name="Veneault-Fourrey C."/>
            <person name="LaButti K."/>
            <person name="Lindquist E.A."/>
            <person name="Lipzen A."/>
            <person name="Lundell T."/>
            <person name="Morin E."/>
            <person name="Murat C."/>
            <person name="Sun H."/>
            <person name="Tunlid A."/>
            <person name="Henrissat B."/>
            <person name="Grigoriev I.V."/>
            <person name="Hibbett D.S."/>
            <person name="Martin F."/>
            <person name="Nordberg H.P."/>
            <person name="Cantor M.N."/>
            <person name="Hua S.X."/>
        </authorList>
    </citation>
    <scope>NUCLEOTIDE SEQUENCE [LARGE SCALE GENOMIC DNA]</scope>
    <source>
        <strain evidence="3 4">UH-Slu-Lm8-n1</strain>
    </source>
</reference>
<dbReference type="GO" id="GO:0005634">
    <property type="term" value="C:nucleus"/>
    <property type="evidence" value="ECO:0007669"/>
    <property type="project" value="TreeGrafter"/>
</dbReference>
<dbReference type="InterPro" id="IPR019190">
    <property type="entry name" value="EXOV"/>
</dbReference>
<dbReference type="PANTHER" id="PTHR14464">
    <property type="entry name" value="EXONUCLEASE V"/>
    <property type="match status" value="1"/>
</dbReference>
<dbReference type="InterPro" id="IPR003903">
    <property type="entry name" value="UIM_dom"/>
</dbReference>
<feature type="region of interest" description="Disordered" evidence="2">
    <location>
        <begin position="258"/>
        <end position="311"/>
    </location>
</feature>
<sequence length="683" mass="76163">MSHDEFEQYDLSEFTEEELAHFDKDATKILLQKVLDDSLISAGPGETSLHGFSGGPALDIAIESPTDASPVEETPTVSTRVSHLSASRKPLQLTRSLVSGMRPNQARNLYEQFLSWRKAFSVTDLVSPVWCEVQYEYGLYGKRSKPLELRPSSFMSRDGKTITVKKNVAQQNDRTLKRGASIHKTLELELRPEKVLVRPSTDEERWALRLFNLTAGLEQLIFEGLTRELPVFGITHGQVVFGIIDEVTRRVPSEVEKLHSPVKRSLVSSESSPIKKKQRRSPSPPQNDISVCPNQSTPEETCTADQSPIEEEIRDNSMIESSISMPIHHEPMFYDLTLVDYKTRRVSSLPPDEDTISSQMQLMLYHRLLSPLLSPETFDFDLLWAKQAVNPHQSFSRQFVEDIGLLTRDGKDFSFHVDLNSMVAAWVSVVHSARNSAEQLRGIHSELQIIYRKSGAGKDSVLKQKAKPDEKAVDNPPGRLALQEELDIARAIEESLRTAGQGVGEASTSRAADHSIKIAHTAQSEELLIDEVIDLTSLVRENHEPTMVGQGSLPVGTSDNPDSKPQLIATEDLEATPAADEADKLTNLEESGILPDGNGAPVEEDISGLSTILGIKKFLMDEDRLDAHLRDALQWWLGFRPPRGVELAQSSRCGTCEYRESCEWRERKAFEASSVALGKRKAI</sequence>
<proteinExistence type="inferred from homology"/>
<dbReference type="AlphaFoldDB" id="A0A0D0ADN6"/>
<dbReference type="PROSITE" id="PS50330">
    <property type="entry name" value="UIM"/>
    <property type="match status" value="1"/>
</dbReference>
<evidence type="ECO:0000313" key="4">
    <source>
        <dbReference type="Proteomes" id="UP000054485"/>
    </source>
</evidence>
<feature type="compositionally biased region" description="Polar residues" evidence="2">
    <location>
        <begin position="286"/>
        <end position="306"/>
    </location>
</feature>
<dbReference type="PANTHER" id="PTHR14464:SF4">
    <property type="entry name" value="EXONUCLEASE V"/>
    <property type="match status" value="1"/>
</dbReference>
<dbReference type="Pfam" id="PF09810">
    <property type="entry name" value="Exo5"/>
    <property type="match status" value="2"/>
</dbReference>
<comment type="similarity">
    <text evidence="1">Belongs to the EXO5 family.</text>
</comment>
<dbReference type="OrthoDB" id="354769at2759"/>
<evidence type="ECO:0000313" key="3">
    <source>
        <dbReference type="EMBL" id="KIK48350.1"/>
    </source>
</evidence>
<evidence type="ECO:0000256" key="2">
    <source>
        <dbReference type="SAM" id="MobiDB-lite"/>
    </source>
</evidence>
<dbReference type="FunCoup" id="A0A0D0ADN6">
    <property type="interactions" value="195"/>
</dbReference>
<dbReference type="GO" id="GO:0036297">
    <property type="term" value="P:interstrand cross-link repair"/>
    <property type="evidence" value="ECO:0007669"/>
    <property type="project" value="TreeGrafter"/>
</dbReference>
<accession>A0A0D0ADN6</accession>
<feature type="region of interest" description="Disordered" evidence="2">
    <location>
        <begin position="546"/>
        <end position="565"/>
    </location>
</feature>
<organism evidence="3 4">
    <name type="scientific">Suillus luteus UH-Slu-Lm8-n1</name>
    <dbReference type="NCBI Taxonomy" id="930992"/>
    <lineage>
        <taxon>Eukaryota</taxon>
        <taxon>Fungi</taxon>
        <taxon>Dikarya</taxon>
        <taxon>Basidiomycota</taxon>
        <taxon>Agaricomycotina</taxon>
        <taxon>Agaricomycetes</taxon>
        <taxon>Agaricomycetidae</taxon>
        <taxon>Boletales</taxon>
        <taxon>Suillineae</taxon>
        <taxon>Suillaceae</taxon>
        <taxon>Suillus</taxon>
    </lineage>
</organism>
<keyword evidence="4" id="KW-1185">Reference proteome</keyword>
<reference evidence="4" key="2">
    <citation type="submission" date="2015-01" db="EMBL/GenBank/DDBJ databases">
        <title>Evolutionary Origins and Diversification of the Mycorrhizal Mutualists.</title>
        <authorList>
            <consortium name="DOE Joint Genome Institute"/>
            <consortium name="Mycorrhizal Genomics Consortium"/>
            <person name="Kohler A."/>
            <person name="Kuo A."/>
            <person name="Nagy L.G."/>
            <person name="Floudas D."/>
            <person name="Copeland A."/>
            <person name="Barry K.W."/>
            <person name="Cichocki N."/>
            <person name="Veneault-Fourrey C."/>
            <person name="LaButti K."/>
            <person name="Lindquist E.A."/>
            <person name="Lipzen A."/>
            <person name="Lundell T."/>
            <person name="Morin E."/>
            <person name="Murat C."/>
            <person name="Riley R."/>
            <person name="Ohm R."/>
            <person name="Sun H."/>
            <person name="Tunlid A."/>
            <person name="Henrissat B."/>
            <person name="Grigoriev I.V."/>
            <person name="Hibbett D.S."/>
            <person name="Martin F."/>
        </authorList>
    </citation>
    <scope>NUCLEOTIDE SEQUENCE [LARGE SCALE GENOMIC DNA]</scope>
    <source>
        <strain evidence="4">UH-Slu-Lm8-n1</strain>
    </source>
</reference>
<evidence type="ECO:0000256" key="1">
    <source>
        <dbReference type="ARBA" id="ARBA00009797"/>
    </source>
</evidence>
<dbReference type="InParanoid" id="A0A0D0ADN6"/>
<name>A0A0D0ADN6_9AGAM</name>
<dbReference type="Proteomes" id="UP000054485">
    <property type="component" value="Unassembled WGS sequence"/>
</dbReference>
<evidence type="ECO:0008006" key="5">
    <source>
        <dbReference type="Google" id="ProtNLM"/>
    </source>
</evidence>
<dbReference type="EMBL" id="KN835138">
    <property type="protein sequence ID" value="KIK48350.1"/>
    <property type="molecule type" value="Genomic_DNA"/>
</dbReference>